<name>A0A0H4WKY4_9BACT</name>
<dbReference type="EMBL" id="CP012109">
    <property type="protein sequence ID" value="AKQ64026.1"/>
    <property type="molecule type" value="Genomic_DNA"/>
</dbReference>
<dbReference type="KEGG" id="mym:A176_000938"/>
<dbReference type="GO" id="GO:0008236">
    <property type="term" value="F:serine-type peptidase activity"/>
    <property type="evidence" value="ECO:0007669"/>
    <property type="project" value="InterPro"/>
</dbReference>
<dbReference type="SUPFAM" id="SSF52096">
    <property type="entry name" value="ClpP/crotonase"/>
    <property type="match status" value="1"/>
</dbReference>
<dbReference type="Proteomes" id="UP000009026">
    <property type="component" value="Chromosome"/>
</dbReference>
<dbReference type="STRING" id="1297742.A176_000938"/>
<dbReference type="PATRIC" id="fig|1297742.4.peg.952"/>
<evidence type="ECO:0000313" key="2">
    <source>
        <dbReference type="EMBL" id="AKQ64026.1"/>
    </source>
</evidence>
<proteinExistence type="predicted"/>
<feature type="domain" description="Tail specific protease" evidence="1">
    <location>
        <begin position="504"/>
        <end position="710"/>
    </location>
</feature>
<dbReference type="RefSeq" id="WP_002635789.1">
    <property type="nucleotide sequence ID" value="NZ_CP012109.1"/>
</dbReference>
<sequence>MTKTQGRVASPGSRWLLAATCAFHTACGDAPPPPPPEPAPRAIDWCPHVTPGAMGTAPAAVALSEAHALLRFFSPGRGYRAIDSVLATALEGSTVDWNGVAQAYADEFESVCVHVPRDAAPLSPVQVEQYDTVAVIRPGTGEPMLPEGTQAVAIDLRGLPDVPELEEALTRAIAAASNTPASRVSARVRVHDGPMDEFFSVNVYANTTQRLNALAYPASGAVDLPVVLLTNATLPPAAARFVVDLRATRRAWLWGEAVATAVAESRWVPLAQRGLSIRISQLEDDAGPLPDRIPADREPPALLADGLRELPALGTPPAMNRSAEVLREKLTPRPFVSGPGTQRPPTAGIARASLVIVHGALRRFFPYFPVVGDGIDARLEETLASVDEAPVNALRTIQLLRRFGAVLQDGHVFVYATPSPFIGTLPVLMEEVAGGDVVVRRALFPEFRPGDTLVRVGDRGVAEWYAEELARTSAATHGYRHDLATRRLRELTGPLSLVLRGMDGHERTVAATPWNGSDLTEALGFAPSRRRGGWLDDLGAPSLYYVSMNQDSGTNLNAFIQQLQSASSARGLVVDMRGYPGFSHYDALPHLIQGDFSSPIFRIRRWTGPDQHDAKEEHYVFTGGAEPSFRGPIVLLMGPRSVSAAENFATILVGANRVQVVGRRSAGTNGNFTNLVLPGNFRFMFTGMEVLYPDRSTFHGVGIVPDEEIVPTTEDLALDRDPELLKAIERLQAGE</sequence>
<dbReference type="AlphaFoldDB" id="A0A0H4WKY4"/>
<organism evidence="2 3">
    <name type="scientific">Pseudomyxococcus hansupus</name>
    <dbReference type="NCBI Taxonomy" id="1297742"/>
    <lineage>
        <taxon>Bacteria</taxon>
        <taxon>Pseudomonadati</taxon>
        <taxon>Myxococcota</taxon>
        <taxon>Myxococcia</taxon>
        <taxon>Myxococcales</taxon>
        <taxon>Cystobacterineae</taxon>
        <taxon>Myxococcaceae</taxon>
        <taxon>Pseudomyxococcus</taxon>
    </lineage>
</organism>
<gene>
    <name evidence="2" type="ORF">A176_000938</name>
</gene>
<dbReference type="InterPro" id="IPR029045">
    <property type="entry name" value="ClpP/crotonase-like_dom_sf"/>
</dbReference>
<dbReference type="SMART" id="SM00245">
    <property type="entry name" value="TSPc"/>
    <property type="match status" value="1"/>
</dbReference>
<accession>A0A0H4WKY4</accession>
<dbReference type="eggNOG" id="COG0793">
    <property type="taxonomic scope" value="Bacteria"/>
</dbReference>
<evidence type="ECO:0000313" key="3">
    <source>
        <dbReference type="Proteomes" id="UP000009026"/>
    </source>
</evidence>
<reference evidence="2 3" key="1">
    <citation type="journal article" date="2016" name="PLoS ONE">
        <title>Complete Genome Sequence and Comparative Genomics of a Novel Myxobacterium Myxococcus hansupus.</title>
        <authorList>
            <person name="Sharma G."/>
            <person name="Narwani T."/>
            <person name="Subramanian S."/>
        </authorList>
    </citation>
    <scope>NUCLEOTIDE SEQUENCE [LARGE SCALE GENOMIC DNA]</scope>
    <source>
        <strain evidence="3">mixupus</strain>
    </source>
</reference>
<dbReference type="InterPro" id="IPR005151">
    <property type="entry name" value="Tail-specific_protease"/>
</dbReference>
<protein>
    <submittedName>
        <fullName evidence="2">Peptidase, S41 family</fullName>
    </submittedName>
</protein>
<dbReference type="GO" id="GO:0006508">
    <property type="term" value="P:proteolysis"/>
    <property type="evidence" value="ECO:0007669"/>
    <property type="project" value="InterPro"/>
</dbReference>
<evidence type="ECO:0000259" key="1">
    <source>
        <dbReference type="SMART" id="SM00245"/>
    </source>
</evidence>
<dbReference type="Pfam" id="PF03572">
    <property type="entry name" value="Peptidase_S41"/>
    <property type="match status" value="1"/>
</dbReference>
<dbReference type="Gene3D" id="3.90.226.10">
    <property type="entry name" value="2-enoyl-CoA Hydratase, Chain A, domain 1"/>
    <property type="match status" value="1"/>
</dbReference>
<keyword evidence="3" id="KW-1185">Reference proteome</keyword>